<accession>A0A820HJ22</accession>
<evidence type="ECO:0000313" key="2">
    <source>
        <dbReference type="EMBL" id="CAF4293765.1"/>
    </source>
</evidence>
<dbReference type="Proteomes" id="UP000663823">
    <property type="component" value="Unassembled WGS sequence"/>
</dbReference>
<dbReference type="EMBL" id="CAJOAX010044886">
    <property type="protein sequence ID" value="CAF4293765.1"/>
    <property type="molecule type" value="Genomic_DNA"/>
</dbReference>
<evidence type="ECO:0000313" key="3">
    <source>
        <dbReference type="Proteomes" id="UP000663823"/>
    </source>
</evidence>
<proteinExistence type="predicted"/>
<dbReference type="AlphaFoldDB" id="A0A820HJ22"/>
<protein>
    <submittedName>
        <fullName evidence="2">Uncharacterized protein</fullName>
    </submittedName>
</protein>
<feature type="non-terminal residue" evidence="2">
    <location>
        <position position="1"/>
    </location>
</feature>
<feature type="region of interest" description="Disordered" evidence="1">
    <location>
        <begin position="20"/>
        <end position="41"/>
    </location>
</feature>
<sequence>VIEPPPAVLTEPKYRVDCFPDPEDIQNENLTPTGINIEDFS</sequence>
<comment type="caution">
    <text evidence="2">The sequence shown here is derived from an EMBL/GenBank/DDBJ whole genome shotgun (WGS) entry which is preliminary data.</text>
</comment>
<organism evidence="2 3">
    <name type="scientific">Rotaria sordida</name>
    <dbReference type="NCBI Taxonomy" id="392033"/>
    <lineage>
        <taxon>Eukaryota</taxon>
        <taxon>Metazoa</taxon>
        <taxon>Spiralia</taxon>
        <taxon>Gnathifera</taxon>
        <taxon>Rotifera</taxon>
        <taxon>Eurotatoria</taxon>
        <taxon>Bdelloidea</taxon>
        <taxon>Philodinida</taxon>
        <taxon>Philodinidae</taxon>
        <taxon>Rotaria</taxon>
    </lineage>
</organism>
<evidence type="ECO:0000256" key="1">
    <source>
        <dbReference type="SAM" id="MobiDB-lite"/>
    </source>
</evidence>
<gene>
    <name evidence="2" type="ORF">OTI717_LOCUS41817</name>
</gene>
<reference evidence="2" key="1">
    <citation type="submission" date="2021-02" db="EMBL/GenBank/DDBJ databases">
        <authorList>
            <person name="Nowell W R."/>
        </authorList>
    </citation>
    <scope>NUCLEOTIDE SEQUENCE</scope>
</reference>
<name>A0A820HJ22_9BILA</name>